<evidence type="ECO:0000313" key="2">
    <source>
        <dbReference type="Proteomes" id="UP000590738"/>
    </source>
</evidence>
<dbReference type="RefSeq" id="WP_182334135.1">
    <property type="nucleotide sequence ID" value="NZ_JACGCZ010000091.1"/>
</dbReference>
<gene>
    <name evidence="1" type="ORF">H4B97_25570</name>
</gene>
<name>A0A7W2LRP4_9PSED</name>
<protein>
    <submittedName>
        <fullName evidence="1">Uncharacterized protein</fullName>
    </submittedName>
</protein>
<proteinExistence type="predicted"/>
<dbReference type="AlphaFoldDB" id="A0A7W2LRP4"/>
<comment type="caution">
    <text evidence="1">The sequence shown here is derived from an EMBL/GenBank/DDBJ whole genome shotgun (WGS) entry which is preliminary data.</text>
</comment>
<organism evidence="1 2">
    <name type="scientific">Pseudomonas juntendi</name>
    <dbReference type="NCBI Taxonomy" id="2666183"/>
    <lineage>
        <taxon>Bacteria</taxon>
        <taxon>Pseudomonadati</taxon>
        <taxon>Pseudomonadota</taxon>
        <taxon>Gammaproteobacteria</taxon>
        <taxon>Pseudomonadales</taxon>
        <taxon>Pseudomonadaceae</taxon>
        <taxon>Pseudomonas</taxon>
    </lineage>
</organism>
<sequence length="180" mass="20387">MTTKYRYGIDIIEFFKHDADELQKLVDQRTAQYYRHSQSPAYPQLGVHVDWFSDKPLTYALNDLLEWTNKGYTIAGAFHEPLHFKVHLKKPQADIDADLIVLAREVAEAYAESRYARNVAEHARQVEITLAREVREQEAAAAKALADKLEAARQKAHAALIAEYAKPAKGKAKPEVEQAA</sequence>
<dbReference type="EMBL" id="JACGCZ010000091">
    <property type="protein sequence ID" value="MBA6145800.1"/>
    <property type="molecule type" value="Genomic_DNA"/>
</dbReference>
<dbReference type="Proteomes" id="UP000590738">
    <property type="component" value="Unassembled WGS sequence"/>
</dbReference>
<accession>A0A7W2LRP4</accession>
<evidence type="ECO:0000313" key="1">
    <source>
        <dbReference type="EMBL" id="MBA6145800.1"/>
    </source>
</evidence>
<reference evidence="1 2" key="1">
    <citation type="submission" date="2020-07" db="EMBL/GenBank/DDBJ databases">
        <title>Diversity of carbapenemase encoding genes among Pseudomonas putida group clinical isolates in a tertiary Brazilian hospital.</title>
        <authorList>
            <person name="Alberto-Lei F."/>
            <person name="Nodari C.S."/>
            <person name="Streling A.P."/>
            <person name="Paulino J.T."/>
            <person name="Bessa-Neto F.O."/>
            <person name="Cayo R."/>
            <person name="Gales A.C."/>
        </authorList>
    </citation>
    <scope>NUCLEOTIDE SEQUENCE [LARGE SCALE GENOMIC DNA]</scope>
    <source>
        <strain evidence="1 2">12273</strain>
    </source>
</reference>